<dbReference type="Proteomes" id="UP000186819">
    <property type="component" value="Unassembled WGS sequence"/>
</dbReference>
<dbReference type="Gene3D" id="3.10.129.10">
    <property type="entry name" value="Hotdog Thioesterase"/>
    <property type="match status" value="1"/>
</dbReference>
<gene>
    <name evidence="1" type="ORF">SAMN05421829_102188</name>
</gene>
<dbReference type="SUPFAM" id="SSF54637">
    <property type="entry name" value="Thioesterase/thiol ester dehydrase-isomerase"/>
    <property type="match status" value="1"/>
</dbReference>
<dbReference type="InterPro" id="IPR029069">
    <property type="entry name" value="HotDog_dom_sf"/>
</dbReference>
<evidence type="ECO:0000313" key="2">
    <source>
        <dbReference type="Proteomes" id="UP000186819"/>
    </source>
</evidence>
<dbReference type="CDD" id="cd00586">
    <property type="entry name" value="4HBT"/>
    <property type="match status" value="1"/>
</dbReference>
<dbReference type="OrthoDB" id="333038at2"/>
<accession>A0A1N6PT98</accession>
<keyword evidence="2" id="KW-1185">Reference proteome</keyword>
<dbReference type="EMBL" id="FTMD01000002">
    <property type="protein sequence ID" value="SIQ07523.1"/>
    <property type="molecule type" value="Genomic_DNA"/>
</dbReference>
<evidence type="ECO:0000313" key="1">
    <source>
        <dbReference type="EMBL" id="SIQ07523.1"/>
    </source>
</evidence>
<protein>
    <submittedName>
        <fullName evidence="1">4-hydroxybenzoyl-CoA thioesterase</fullName>
    </submittedName>
</protein>
<reference evidence="2" key="1">
    <citation type="submission" date="2017-01" db="EMBL/GenBank/DDBJ databases">
        <authorList>
            <person name="Varghese N."/>
            <person name="Submissions S."/>
        </authorList>
    </citation>
    <scope>NUCLEOTIDE SEQUENCE [LARGE SCALE GENOMIC DNA]</scope>
    <source>
        <strain evidence="2">ATCC 51758</strain>
    </source>
</reference>
<organism evidence="1 2">
    <name type="scientific">Aromatoleum tolulyticum</name>
    <dbReference type="NCBI Taxonomy" id="34027"/>
    <lineage>
        <taxon>Bacteria</taxon>
        <taxon>Pseudomonadati</taxon>
        <taxon>Pseudomonadota</taxon>
        <taxon>Betaproteobacteria</taxon>
        <taxon>Rhodocyclales</taxon>
        <taxon>Rhodocyclaceae</taxon>
        <taxon>Aromatoleum</taxon>
    </lineage>
</organism>
<dbReference type="STRING" id="34027.SAMN05421829_102188"/>
<dbReference type="AlphaFoldDB" id="A0A1N6PT98"/>
<name>A0A1N6PT98_9RHOO</name>
<sequence>MPRIKVELPERFSFAIEIPVQALHINGAGHVDNAQMVVLISGAREAFFVGLGYNQNNVEGLGTVITDAAFQYMSEAFEGETLVFRLAANDFNRYGGDIVCRVSERESGREVARAKLGFVFFDYTTRKVAPIPPRFLERVAAA</sequence>
<dbReference type="Pfam" id="PF13279">
    <property type="entry name" value="4HBT_2"/>
    <property type="match status" value="1"/>
</dbReference>
<proteinExistence type="predicted"/>